<sequence length="123" mass="13498">MSRIFTFLGVPVLAVAMVLAGETPKADAGGLSITFGTGGYAVPGYRYSSGYSGYGYSGYRSNYGHRAFGPVIYPSSGIRYHSGYRGSRTPHYDYHAPSIVPHGNHFHYQPGHYDLHYGRHGHH</sequence>
<evidence type="ECO:0000256" key="1">
    <source>
        <dbReference type="SAM" id="SignalP"/>
    </source>
</evidence>
<evidence type="ECO:0000313" key="2">
    <source>
        <dbReference type="EMBL" id="MBB3207522.1"/>
    </source>
</evidence>
<dbReference type="RefSeq" id="WP_184305858.1">
    <property type="nucleotide sequence ID" value="NZ_JACHXU010000011.1"/>
</dbReference>
<protein>
    <submittedName>
        <fullName evidence="2">Putative membrane protein</fullName>
    </submittedName>
</protein>
<dbReference type="Proteomes" id="UP000536179">
    <property type="component" value="Unassembled WGS sequence"/>
</dbReference>
<accession>A0A7W5E0E3</accession>
<feature type="chain" id="PRO_5030633870" evidence="1">
    <location>
        <begin position="21"/>
        <end position="123"/>
    </location>
</feature>
<proteinExistence type="predicted"/>
<evidence type="ECO:0000313" key="3">
    <source>
        <dbReference type="Proteomes" id="UP000536179"/>
    </source>
</evidence>
<reference evidence="2 3" key="1">
    <citation type="submission" date="2020-08" db="EMBL/GenBank/DDBJ databases">
        <title>Genomic Encyclopedia of Type Strains, Phase III (KMG-III): the genomes of soil and plant-associated and newly described type strains.</title>
        <authorList>
            <person name="Whitman W."/>
        </authorList>
    </citation>
    <scope>NUCLEOTIDE SEQUENCE [LARGE SCALE GENOMIC DNA]</scope>
    <source>
        <strain evidence="2 3">CECT 8075</strain>
    </source>
</reference>
<gene>
    <name evidence="2" type="ORF">FHS27_003347</name>
</gene>
<organism evidence="2 3">
    <name type="scientific">Aporhodopirellula rubra</name>
    <dbReference type="NCBI Taxonomy" id="980271"/>
    <lineage>
        <taxon>Bacteria</taxon>
        <taxon>Pseudomonadati</taxon>
        <taxon>Planctomycetota</taxon>
        <taxon>Planctomycetia</taxon>
        <taxon>Pirellulales</taxon>
        <taxon>Pirellulaceae</taxon>
        <taxon>Aporhodopirellula</taxon>
    </lineage>
</organism>
<keyword evidence="3" id="KW-1185">Reference proteome</keyword>
<keyword evidence="1" id="KW-0732">Signal</keyword>
<comment type="caution">
    <text evidence="2">The sequence shown here is derived from an EMBL/GenBank/DDBJ whole genome shotgun (WGS) entry which is preliminary data.</text>
</comment>
<name>A0A7W5E0E3_9BACT</name>
<dbReference type="AlphaFoldDB" id="A0A7W5E0E3"/>
<feature type="signal peptide" evidence="1">
    <location>
        <begin position="1"/>
        <end position="20"/>
    </location>
</feature>
<dbReference type="EMBL" id="JACHXU010000011">
    <property type="protein sequence ID" value="MBB3207522.1"/>
    <property type="molecule type" value="Genomic_DNA"/>
</dbReference>